<proteinExistence type="predicted"/>
<sequence length="943" mass="102798">MIAEPQILGALSLASHRDGSPIVLPRAKDETVMLAFDQRKRRLVELHVYTGKPAPQTNPAEAAIPTRRWVRPESTQLRQKTTSTSTRFQGRFHKFSGRRRLVQASRVRARYLHRFYQPQGFTEAVADVPAETLDAEQSLRACELLREAARVQAPSFMTVLESGMDDDMPYYVTQLNDGEFVQDYIRRRGALPTVTALALVKQLLKDLSAAEEHHSQLLCSMRLERVLVTSQEEQYLQLQLFDYGLSNQVTASKTACPPTLIRDCCRLLFLLLTGQDYAGGNPENFGVIAELPSALRFLLRQVLSRPSDSTVTLKTLRTEVREALCSLVNLAQARNPRSLLVADDSSLPLSHLQHLLLGNIPLKTLFGASFRIEHPELAGCHPFAIPAVNVCGSQDVTLHLLPPGRIVSQSDFSALPSQAWRQDAARQPNLLHMIQHWQGPDWAFLSEPREPGMSLGSLMARRGTLNPVEVTLLLRQIHSGLEQALDSGVQHVDLEPEGIQLCVGYDGPVLPRDLERLHQKRLDVWPKFMVKLRLHKTMRSLCQPRLIDPGVGDFGPVHEADVIGAREERQRSLICLAAYLLSGQGQMRSISEFPVSVPASASSYLLESLQSIFIGAPLPATADFTERLCQLLTLVYADKDDAEPAVLASGELESAGFVSDFEEDWPAESATAPASTEAPRHMPVAPHIKPFDLYQRPARREFHFPWLALSATLLLLGALAWMIFGEMPGPLPQDIVSSRASSDLENAAPALAPAGQAEARPVSLPGPVPTSTLQMTEAVNPVAAAPAPAAKTPVSPAPPVPQPAAPEPVMTVASAVAENIPVEKMSPALAEVSQDTELENSAATPAQAEPETPALDITIKKPVPITTAASNAAPSLPVAKEAPQARIVAAPSSITLAAPAAAPAAPESSQPVTIRQAIVLSPEEIRQALLEQPKPKKRRISRR</sequence>
<organism evidence="3 4">
    <name type="scientific">Prosthecobacter vanneervenii</name>
    <dbReference type="NCBI Taxonomy" id="48466"/>
    <lineage>
        <taxon>Bacteria</taxon>
        <taxon>Pseudomonadati</taxon>
        <taxon>Verrucomicrobiota</taxon>
        <taxon>Verrucomicrobiia</taxon>
        <taxon>Verrucomicrobiales</taxon>
        <taxon>Verrucomicrobiaceae</taxon>
        <taxon>Prosthecobacter</taxon>
    </lineage>
</organism>
<evidence type="ECO:0000313" key="3">
    <source>
        <dbReference type="EMBL" id="MBB5032098.1"/>
    </source>
</evidence>
<keyword evidence="3" id="KW-0723">Serine/threonine-protein kinase</keyword>
<dbReference type="Proteomes" id="UP000590740">
    <property type="component" value="Unassembled WGS sequence"/>
</dbReference>
<feature type="region of interest" description="Disordered" evidence="1">
    <location>
        <begin position="830"/>
        <end position="855"/>
    </location>
</feature>
<comment type="caution">
    <text evidence="3">The sequence shown here is derived from an EMBL/GenBank/DDBJ whole genome shotgun (WGS) entry which is preliminary data.</text>
</comment>
<dbReference type="Gene3D" id="1.10.510.10">
    <property type="entry name" value="Transferase(Phosphotransferase) domain 1"/>
    <property type="match status" value="1"/>
</dbReference>
<keyword evidence="3" id="KW-0808">Transferase</keyword>
<evidence type="ECO:0000256" key="1">
    <source>
        <dbReference type="SAM" id="MobiDB-lite"/>
    </source>
</evidence>
<keyword evidence="2" id="KW-1133">Transmembrane helix</keyword>
<accession>A0A7W7Y9G5</accession>
<gene>
    <name evidence="3" type="ORF">HNQ65_001675</name>
</gene>
<keyword evidence="3" id="KW-0418">Kinase</keyword>
<dbReference type="GO" id="GO:0004674">
    <property type="term" value="F:protein serine/threonine kinase activity"/>
    <property type="evidence" value="ECO:0007669"/>
    <property type="project" value="UniProtKB-KW"/>
</dbReference>
<feature type="transmembrane region" description="Helical" evidence="2">
    <location>
        <begin position="704"/>
        <end position="724"/>
    </location>
</feature>
<dbReference type="EMBL" id="JACHIG010000003">
    <property type="protein sequence ID" value="MBB5032098.1"/>
    <property type="molecule type" value="Genomic_DNA"/>
</dbReference>
<evidence type="ECO:0000256" key="2">
    <source>
        <dbReference type="SAM" id="Phobius"/>
    </source>
</evidence>
<evidence type="ECO:0000313" key="4">
    <source>
        <dbReference type="Proteomes" id="UP000590740"/>
    </source>
</evidence>
<dbReference type="RefSeq" id="WP_184339038.1">
    <property type="nucleotide sequence ID" value="NZ_JACHIG010000003.1"/>
</dbReference>
<keyword evidence="2" id="KW-0812">Transmembrane</keyword>
<feature type="compositionally biased region" description="Low complexity" evidence="1">
    <location>
        <begin position="842"/>
        <end position="854"/>
    </location>
</feature>
<keyword evidence="2" id="KW-0472">Membrane</keyword>
<dbReference type="SUPFAM" id="SSF56112">
    <property type="entry name" value="Protein kinase-like (PK-like)"/>
    <property type="match status" value="2"/>
</dbReference>
<name>A0A7W7Y9G5_9BACT</name>
<reference evidence="3 4" key="1">
    <citation type="submission" date="2020-08" db="EMBL/GenBank/DDBJ databases">
        <title>Genomic Encyclopedia of Type Strains, Phase IV (KMG-IV): sequencing the most valuable type-strain genomes for metagenomic binning, comparative biology and taxonomic classification.</title>
        <authorList>
            <person name="Goeker M."/>
        </authorList>
    </citation>
    <scope>NUCLEOTIDE SEQUENCE [LARGE SCALE GENOMIC DNA]</scope>
    <source>
        <strain evidence="3 4">DSM 12252</strain>
    </source>
</reference>
<dbReference type="InterPro" id="IPR011009">
    <property type="entry name" value="Kinase-like_dom_sf"/>
</dbReference>
<keyword evidence="4" id="KW-1185">Reference proteome</keyword>
<protein>
    <submittedName>
        <fullName evidence="3">Serine/threonine protein kinase</fullName>
    </submittedName>
</protein>
<dbReference type="AlphaFoldDB" id="A0A7W7Y9G5"/>